<evidence type="ECO:0000313" key="1">
    <source>
        <dbReference type="EMBL" id="THF53842.1"/>
    </source>
</evidence>
<sequence length="111" mass="13055">MSKEHIVRYTAEEINQKIARGESLTDWARVNAKTDEEIERDMRDDPDWCDFIDVDWSKAELVIPHRKKAISIRLDDDIIEYFQSTGKGYQTRINAVLRHFVREQTAGKDKS</sequence>
<reference evidence="1 2" key="1">
    <citation type="submission" date="2019-04" db="EMBL/GenBank/DDBJ databases">
        <title>Rhizobium terrae sp. nov., isolated from a paddy soil.</title>
        <authorList>
            <person name="Lin S.-Y."/>
            <person name="Hameed A."/>
            <person name="Huang H.-I."/>
            <person name="Young C.-C."/>
        </authorList>
    </citation>
    <scope>NUCLEOTIDE SEQUENCE [LARGE SCALE GENOMIC DNA]</scope>
    <source>
        <strain evidence="1 2">CC-HIH110</strain>
    </source>
</reference>
<dbReference type="EMBL" id="SSOA01000001">
    <property type="protein sequence ID" value="THF53842.1"/>
    <property type="molecule type" value="Genomic_DNA"/>
</dbReference>
<name>A0A4S4A5Q4_9HYPH</name>
<proteinExistence type="predicted"/>
<dbReference type="Proteomes" id="UP000310754">
    <property type="component" value="Unassembled WGS sequence"/>
</dbReference>
<dbReference type="Pfam" id="PF14384">
    <property type="entry name" value="BrnA_antitoxin"/>
    <property type="match status" value="1"/>
</dbReference>
<dbReference type="AlphaFoldDB" id="A0A4S4A5Q4"/>
<organism evidence="1 2">
    <name type="scientific">Allorhizobium terrae</name>
    <dbReference type="NCBI Taxonomy" id="1848972"/>
    <lineage>
        <taxon>Bacteria</taxon>
        <taxon>Pseudomonadati</taxon>
        <taxon>Pseudomonadota</taxon>
        <taxon>Alphaproteobacteria</taxon>
        <taxon>Hyphomicrobiales</taxon>
        <taxon>Rhizobiaceae</taxon>
        <taxon>Rhizobium/Agrobacterium group</taxon>
        <taxon>Allorhizobium</taxon>
    </lineage>
</organism>
<gene>
    <name evidence="1" type="ORF">E6C51_01635</name>
</gene>
<accession>A0A4S4A5Q4</accession>
<keyword evidence="2" id="KW-1185">Reference proteome</keyword>
<evidence type="ECO:0008006" key="3">
    <source>
        <dbReference type="Google" id="ProtNLM"/>
    </source>
</evidence>
<evidence type="ECO:0000313" key="2">
    <source>
        <dbReference type="Proteomes" id="UP000310754"/>
    </source>
</evidence>
<dbReference type="InterPro" id="IPR025528">
    <property type="entry name" value="BrnA_antitoxin"/>
</dbReference>
<protein>
    <recommendedName>
        <fullName evidence="3">BrnA antitoxin family protein</fullName>
    </recommendedName>
</protein>
<comment type="caution">
    <text evidence="1">The sequence shown here is derived from an EMBL/GenBank/DDBJ whole genome shotgun (WGS) entry which is preliminary data.</text>
</comment>
<dbReference type="RefSeq" id="WP_146933380.1">
    <property type="nucleotide sequence ID" value="NZ_SSOA01000001.1"/>
</dbReference>